<proteinExistence type="predicted"/>
<keyword evidence="4 5" id="KW-0472">Membrane</keyword>
<dbReference type="SUPFAM" id="SSF103473">
    <property type="entry name" value="MFS general substrate transporter"/>
    <property type="match status" value="1"/>
</dbReference>
<sequence length="631" mass="69214">MWSRNEEATNYQQLSLNDHCDSEDHKQSLNDTSAPQSAGILTAKQLRDLRATGENGCSFEFSAPGSSGLIVSVVEMNLRRGVLNESCIDYISVITKFNFGSDKDERCGWITKEDNHHFNTTHSLQLKLFSKTPLTQFFDNHILAMVATSYTELMPLSSLVLIILGLADLFVTWCIVLICCIRSALSKQNDSLQENRTALPCHIWDYDIADKRDSIVSLFDLVCERRRRYDLSSLAYVVGYTFLAPVAGFVSDRVGRRPILLDAAATYASLVVTLIVAVSAGAATYIPTFILLHEVTGNAWRSLFTLLHTAMAATVVPPLLHAVSLLEPRWLLAQGLLLVPTAMSVTWCCLQEESPAWLLTTGNMRDAEVAILAAAQLNGVDVNKAKETLTVIMSQLGKMDRSQSSTTTVSAAEGIIETVKMRRRAVSVFLARFTLSALYFGVLVRDRATALRWHVAHVFLSTVFYAATYWAMTKWGLRDTLAALLAVVCSCAFAEAAVISRDYNPAVPFVHAGMKVAVSAALGVALCYVGDIFPTHIRSIGVSLSVCFGGAGTLSSVSLITLAGRNANAAFSMFAAFTTLLSIVVVHWLPEAFIEKPKKAPPIRAMTEMERKEELEKSLSFFAARKKGKSH</sequence>
<dbReference type="InterPro" id="IPR005828">
    <property type="entry name" value="MFS_sugar_transport-like"/>
</dbReference>
<keyword evidence="2 5" id="KW-0812">Transmembrane</keyword>
<dbReference type="Pfam" id="PF00083">
    <property type="entry name" value="Sugar_tr"/>
    <property type="match status" value="1"/>
</dbReference>
<keyword evidence="7" id="KW-1185">Reference proteome</keyword>
<comment type="caution">
    <text evidence="6">The sequence shown here is derived from an EMBL/GenBank/DDBJ whole genome shotgun (WGS) entry which is preliminary data.</text>
</comment>
<evidence type="ECO:0000256" key="5">
    <source>
        <dbReference type="SAM" id="Phobius"/>
    </source>
</evidence>
<feature type="transmembrane region" description="Helical" evidence="5">
    <location>
        <begin position="506"/>
        <end position="529"/>
    </location>
</feature>
<feature type="transmembrane region" description="Helical" evidence="5">
    <location>
        <begin position="450"/>
        <end position="469"/>
    </location>
</feature>
<dbReference type="Gene3D" id="1.20.1250.20">
    <property type="entry name" value="MFS general substrate transporter like domains"/>
    <property type="match status" value="1"/>
</dbReference>
<dbReference type="GO" id="GO:0016020">
    <property type="term" value="C:membrane"/>
    <property type="evidence" value="ECO:0007669"/>
    <property type="project" value="UniProtKB-SubCell"/>
</dbReference>
<dbReference type="EMBL" id="JARKHS020020591">
    <property type="protein sequence ID" value="KAK8770772.1"/>
    <property type="molecule type" value="Genomic_DNA"/>
</dbReference>
<feature type="transmembrane region" description="Helical" evidence="5">
    <location>
        <begin position="270"/>
        <end position="292"/>
    </location>
</feature>
<keyword evidence="3 5" id="KW-1133">Transmembrane helix</keyword>
<accession>A0AAQ4E815</accession>
<feature type="transmembrane region" description="Helical" evidence="5">
    <location>
        <begin position="541"/>
        <end position="563"/>
    </location>
</feature>
<evidence type="ECO:0000256" key="4">
    <source>
        <dbReference type="ARBA" id="ARBA00023136"/>
    </source>
</evidence>
<feature type="transmembrane region" description="Helical" evidence="5">
    <location>
        <begin position="481"/>
        <end position="500"/>
    </location>
</feature>
<dbReference type="GO" id="GO:0022857">
    <property type="term" value="F:transmembrane transporter activity"/>
    <property type="evidence" value="ECO:0007669"/>
    <property type="project" value="InterPro"/>
</dbReference>
<dbReference type="InterPro" id="IPR036259">
    <property type="entry name" value="MFS_trans_sf"/>
</dbReference>
<organism evidence="6 7">
    <name type="scientific">Amblyomma americanum</name>
    <name type="common">Lone star tick</name>
    <dbReference type="NCBI Taxonomy" id="6943"/>
    <lineage>
        <taxon>Eukaryota</taxon>
        <taxon>Metazoa</taxon>
        <taxon>Ecdysozoa</taxon>
        <taxon>Arthropoda</taxon>
        <taxon>Chelicerata</taxon>
        <taxon>Arachnida</taxon>
        <taxon>Acari</taxon>
        <taxon>Parasitiformes</taxon>
        <taxon>Ixodida</taxon>
        <taxon>Ixodoidea</taxon>
        <taxon>Ixodidae</taxon>
        <taxon>Amblyomminae</taxon>
        <taxon>Amblyomma</taxon>
    </lineage>
</organism>
<feature type="transmembrane region" description="Helical" evidence="5">
    <location>
        <begin position="234"/>
        <end position="250"/>
    </location>
</feature>
<dbReference type="AlphaFoldDB" id="A0AAQ4E815"/>
<gene>
    <name evidence="6" type="ORF">V5799_012767</name>
</gene>
<dbReference type="PANTHER" id="PTHR24064">
    <property type="entry name" value="SOLUTE CARRIER FAMILY 22 MEMBER"/>
    <property type="match status" value="1"/>
</dbReference>
<evidence type="ECO:0000313" key="7">
    <source>
        <dbReference type="Proteomes" id="UP001321473"/>
    </source>
</evidence>
<reference evidence="6 7" key="1">
    <citation type="journal article" date="2023" name="Arcadia Sci">
        <title>De novo assembly of a long-read Amblyomma americanum tick genome.</title>
        <authorList>
            <person name="Chou S."/>
            <person name="Poskanzer K.E."/>
            <person name="Rollins M."/>
            <person name="Thuy-Boun P.S."/>
        </authorList>
    </citation>
    <scope>NUCLEOTIDE SEQUENCE [LARGE SCALE GENOMIC DNA]</scope>
    <source>
        <strain evidence="6">F_SG_1</strain>
        <tissue evidence="6">Salivary glands</tissue>
    </source>
</reference>
<evidence type="ECO:0000256" key="1">
    <source>
        <dbReference type="ARBA" id="ARBA00004141"/>
    </source>
</evidence>
<evidence type="ECO:0000256" key="3">
    <source>
        <dbReference type="ARBA" id="ARBA00022989"/>
    </source>
</evidence>
<name>A0AAQ4E815_AMBAM</name>
<dbReference type="Proteomes" id="UP001321473">
    <property type="component" value="Unassembled WGS sequence"/>
</dbReference>
<feature type="transmembrane region" description="Helical" evidence="5">
    <location>
        <begin position="569"/>
        <end position="589"/>
    </location>
</feature>
<protein>
    <submittedName>
        <fullName evidence="6">Uncharacterized protein</fullName>
    </submittedName>
</protein>
<evidence type="ECO:0000313" key="6">
    <source>
        <dbReference type="EMBL" id="KAK8770772.1"/>
    </source>
</evidence>
<feature type="transmembrane region" description="Helical" evidence="5">
    <location>
        <begin position="159"/>
        <end position="181"/>
    </location>
</feature>
<feature type="transmembrane region" description="Helical" evidence="5">
    <location>
        <begin position="425"/>
        <end position="444"/>
    </location>
</feature>
<comment type="subcellular location">
    <subcellularLocation>
        <location evidence="1">Membrane</location>
        <topology evidence="1">Multi-pass membrane protein</topology>
    </subcellularLocation>
</comment>
<evidence type="ECO:0000256" key="2">
    <source>
        <dbReference type="ARBA" id="ARBA00022692"/>
    </source>
</evidence>